<reference evidence="7 8" key="1">
    <citation type="journal article" date="2018" name="IMA Fungus">
        <title>IMA Genome-F 10: Nine draft genome sequences of Claviceps purpurea s.lat., including C. arundinis, C. humidiphila, and C. cf. spartinae, pseudomolecules for the pitch canker pathogen Fusarium circinatum, draft genome of Davidsoniella eucalypti, Grosmannia galeiformis, Quambalaria eucalypti, and Teratosphaeria destructans.</title>
        <authorList>
            <person name="Wingfield B.D."/>
            <person name="Liu M."/>
            <person name="Nguyen H.D."/>
            <person name="Lane F.A."/>
            <person name="Morgan S.W."/>
            <person name="De Vos L."/>
            <person name="Wilken P.M."/>
            <person name="Duong T.A."/>
            <person name="Aylward J."/>
            <person name="Coetzee M.P."/>
            <person name="Dadej K."/>
            <person name="De Beer Z.W."/>
            <person name="Findlay W."/>
            <person name="Havenga M."/>
            <person name="Kolarik M."/>
            <person name="Menzies J.G."/>
            <person name="Naidoo K."/>
            <person name="Pochopski O."/>
            <person name="Shoukouhi P."/>
            <person name="Santana Q.C."/>
            <person name="Seifert K.A."/>
            <person name="Soal N."/>
            <person name="Steenkamp E.T."/>
            <person name="Tatham C.T."/>
            <person name="van der Nest M.A."/>
            <person name="Wingfield M.J."/>
        </authorList>
    </citation>
    <scope>NUCLEOTIDE SEQUENCE [LARGE SCALE GENOMIC DNA]</scope>
    <source>
        <strain evidence="7">CMW44962</strain>
    </source>
</reference>
<name>A0A9W7T1P8_9PEZI</name>
<keyword evidence="8" id="KW-1185">Reference proteome</keyword>
<keyword evidence="5" id="KW-0663">Pyridoxal phosphate</keyword>
<dbReference type="AlphaFoldDB" id="A0A9W7T1P8"/>
<dbReference type="PANTHER" id="PTHR42790:SF1">
    <property type="entry name" value="AROMATIC AMINO ACID AMINOTRANSFERASE, HYPOTHETICAL (EUROFUNG)"/>
    <property type="match status" value="1"/>
</dbReference>
<sequence>MAALLHPLDHAVDPRPPPRDLTHHLSRVTRNRKASSMKAFYKYFAIPGIGQLAGGLPNNYYFPFDTLEAKVARPERWDPTPNRPVDPPPDDDDAVARLAKLGLGGQSGPLNQPQDSLVVPHTSHQPNPIKKIDLSSALQYGQAQGYPPLYYFIRQFTQQHMHPNCPYRGGPEITLTCGNTDGFAKVLQMLVDDWSPDKDWIRDRPSILVESFCYMNAVQGAVPRGMAPRRLRDVLENWDLTQGKRPHLMYTVAMGQNPTSGVLSLARRREIYALASQYDIIIVEDEPYWFLQFPTATAKNTTTTASPANTSFHPSIPIMANGEPRPATWKSSGYAFLDSLVPSYISIDTDGRVIRLDTFSKTIAPGCRLGWITAQPDLIERILRITETSTQQPSGFVQSIVAELVLGPDHAGLAPTTRDGKGPLPTGKGWKSPGWVRWLEGLRGNYERRMNTMARILDAGNYLVKTGRRPCLSSSPNDDDDDDGGWSVVEKQPLYAFTWPVGGMFLWLRIHFAAHPLSKTYAADPARLSRALWVWWTKKPCLVLVSPGSIFSPTDAVREAEGWKYFRLCFAAVEEAELAGVMERFVRGTRAFFGIRDKRVIEALVEEGEEGGVEMEEVVRLGGWC</sequence>
<accession>A0A9W7T1P8</accession>
<dbReference type="OrthoDB" id="691673at2759"/>
<evidence type="ECO:0000256" key="4">
    <source>
        <dbReference type="ARBA" id="ARBA00022679"/>
    </source>
</evidence>
<dbReference type="EMBL" id="RIBY02000014">
    <property type="protein sequence ID" value="KAH9845608.1"/>
    <property type="molecule type" value="Genomic_DNA"/>
</dbReference>
<evidence type="ECO:0000313" key="7">
    <source>
        <dbReference type="EMBL" id="KAH9845608.1"/>
    </source>
</evidence>
<evidence type="ECO:0000313" key="8">
    <source>
        <dbReference type="Proteomes" id="UP001138500"/>
    </source>
</evidence>
<organism evidence="7 8">
    <name type="scientific">Teratosphaeria destructans</name>
    <dbReference type="NCBI Taxonomy" id="418781"/>
    <lineage>
        <taxon>Eukaryota</taxon>
        <taxon>Fungi</taxon>
        <taxon>Dikarya</taxon>
        <taxon>Ascomycota</taxon>
        <taxon>Pezizomycotina</taxon>
        <taxon>Dothideomycetes</taxon>
        <taxon>Dothideomycetidae</taxon>
        <taxon>Mycosphaerellales</taxon>
        <taxon>Teratosphaeriaceae</taxon>
        <taxon>Teratosphaeria</taxon>
    </lineage>
</organism>
<dbReference type="InterPro" id="IPR015424">
    <property type="entry name" value="PyrdxlP-dep_Trfase"/>
</dbReference>
<keyword evidence="4" id="KW-0808">Transferase</keyword>
<keyword evidence="3 7" id="KW-0032">Aminotransferase</keyword>
<dbReference type="SUPFAM" id="SSF53383">
    <property type="entry name" value="PLP-dependent transferases"/>
    <property type="match status" value="1"/>
</dbReference>
<comment type="cofactor">
    <cofactor evidence="1">
        <name>pyridoxal 5'-phosphate</name>
        <dbReference type="ChEBI" id="CHEBI:597326"/>
    </cofactor>
</comment>
<feature type="compositionally biased region" description="Basic and acidic residues" evidence="6">
    <location>
        <begin position="7"/>
        <end position="23"/>
    </location>
</feature>
<proteinExistence type="inferred from homology"/>
<dbReference type="Proteomes" id="UP001138500">
    <property type="component" value="Unassembled WGS sequence"/>
</dbReference>
<feature type="region of interest" description="Disordered" evidence="6">
    <location>
        <begin position="73"/>
        <end position="92"/>
    </location>
</feature>
<dbReference type="CDD" id="cd00609">
    <property type="entry name" value="AAT_like"/>
    <property type="match status" value="1"/>
</dbReference>
<evidence type="ECO:0000256" key="1">
    <source>
        <dbReference type="ARBA" id="ARBA00001933"/>
    </source>
</evidence>
<dbReference type="PANTHER" id="PTHR42790">
    <property type="entry name" value="AMINOTRANSFERASE"/>
    <property type="match status" value="1"/>
</dbReference>
<evidence type="ECO:0000256" key="6">
    <source>
        <dbReference type="SAM" id="MobiDB-lite"/>
    </source>
</evidence>
<evidence type="ECO:0000256" key="2">
    <source>
        <dbReference type="ARBA" id="ARBA00007441"/>
    </source>
</evidence>
<comment type="similarity">
    <text evidence="2">Belongs to the class-I pyridoxal-phosphate-dependent aminotransferase family.</text>
</comment>
<dbReference type="GO" id="GO:1901605">
    <property type="term" value="P:alpha-amino acid metabolic process"/>
    <property type="evidence" value="ECO:0007669"/>
    <property type="project" value="TreeGrafter"/>
</dbReference>
<reference evidence="7 8" key="2">
    <citation type="journal article" date="2021" name="Curr. Genet.">
        <title>Genetic response to nitrogen starvation in the aggressive Eucalyptus foliar pathogen Teratosphaeria destructans.</title>
        <authorList>
            <person name="Havenga M."/>
            <person name="Wingfield B.D."/>
            <person name="Wingfield M.J."/>
            <person name="Dreyer L.L."/>
            <person name="Roets F."/>
            <person name="Aylward J."/>
        </authorList>
    </citation>
    <scope>NUCLEOTIDE SEQUENCE [LARGE SCALE GENOMIC DNA]</scope>
    <source>
        <strain evidence="7">CMW44962</strain>
    </source>
</reference>
<dbReference type="Gene3D" id="3.40.640.10">
    <property type="entry name" value="Type I PLP-dependent aspartate aminotransferase-like (Major domain)"/>
    <property type="match status" value="1"/>
</dbReference>
<evidence type="ECO:0000256" key="3">
    <source>
        <dbReference type="ARBA" id="ARBA00022576"/>
    </source>
</evidence>
<feature type="region of interest" description="Disordered" evidence="6">
    <location>
        <begin position="1"/>
        <end position="23"/>
    </location>
</feature>
<protein>
    <submittedName>
        <fullName evidence="7">Aromatic amino acid aminotransferase like protein</fullName>
    </submittedName>
</protein>
<evidence type="ECO:0000256" key="5">
    <source>
        <dbReference type="ARBA" id="ARBA00022898"/>
    </source>
</evidence>
<comment type="caution">
    <text evidence="7">The sequence shown here is derived from an EMBL/GenBank/DDBJ whole genome shotgun (WGS) entry which is preliminary data.</text>
</comment>
<gene>
    <name evidence="7" type="ORF">Tdes44962_MAKER06443</name>
</gene>
<dbReference type="GO" id="GO:0008483">
    <property type="term" value="F:transaminase activity"/>
    <property type="evidence" value="ECO:0007669"/>
    <property type="project" value="UniProtKB-KW"/>
</dbReference>
<dbReference type="InterPro" id="IPR050859">
    <property type="entry name" value="Class-I_PLP-dep_aminotransf"/>
</dbReference>
<dbReference type="InterPro" id="IPR015421">
    <property type="entry name" value="PyrdxlP-dep_Trfase_major"/>
</dbReference>